<sequence length="510" mass="56571">MVTQLREQELQVSKDARKSRCIRKQEDYDGSELAAAESSENRRDWKRAKACVGNRLPRPMASTLCHELEGSSPLGLTLRKTPSFLELVSLSLNRSCGRSGLLFPTPDAGAQENEQCRAGGFSKTAFSTKDKLKASNFPASVLKIGAWERSSRYEGDVVAKCYYAKQKLVWEILEDGLKNKIEVQWSEISAIKASFPENQPGMLEIEVSRPPLFFRETNPRPRKHTMWHATTDFTRGEAIICKRHLLWFAEGILNKHYEKLLQCDSRLKAIATVEDSAVFLRNRYTATIEEESQGPCSELDYPISISSHSSLLGSALEHNKESSPPSDVTPKLYPGPSVLTSSPGSVNDTWTTEQNHGSDNNDYDIMEDIVVHFNDGASVDSGDSLDNMTELGKFLLSGGISSSECHMLDEITHMILGEPFNLSPEEGMSLSANLCATSAMLDEDANSLPPWMPKSYSLLDGLSVAEISCNVSESYQRHVWASVNSSMADVKPSKKDLTDESSSNNFMFDP</sequence>
<name>A0ACC2D9Q9_DIPCM</name>
<organism evidence="1 2">
    <name type="scientific">Diphasiastrum complanatum</name>
    <name type="common">Issler's clubmoss</name>
    <name type="synonym">Lycopodium complanatum</name>
    <dbReference type="NCBI Taxonomy" id="34168"/>
    <lineage>
        <taxon>Eukaryota</taxon>
        <taxon>Viridiplantae</taxon>
        <taxon>Streptophyta</taxon>
        <taxon>Embryophyta</taxon>
        <taxon>Tracheophyta</taxon>
        <taxon>Lycopodiopsida</taxon>
        <taxon>Lycopodiales</taxon>
        <taxon>Lycopodiaceae</taxon>
        <taxon>Lycopodioideae</taxon>
        <taxon>Diphasiastrum</taxon>
    </lineage>
</organism>
<accession>A0ACC2D9Q9</accession>
<reference evidence="2" key="1">
    <citation type="journal article" date="2024" name="Proc. Natl. Acad. Sci. U.S.A.">
        <title>Extraordinary preservation of gene collinearity over three hundred million years revealed in homosporous lycophytes.</title>
        <authorList>
            <person name="Li C."/>
            <person name="Wickell D."/>
            <person name="Kuo L.Y."/>
            <person name="Chen X."/>
            <person name="Nie B."/>
            <person name="Liao X."/>
            <person name="Peng D."/>
            <person name="Ji J."/>
            <person name="Jenkins J."/>
            <person name="Williams M."/>
            <person name="Shu S."/>
            <person name="Plott C."/>
            <person name="Barry K."/>
            <person name="Rajasekar S."/>
            <person name="Grimwood J."/>
            <person name="Han X."/>
            <person name="Sun S."/>
            <person name="Hou Z."/>
            <person name="He W."/>
            <person name="Dai G."/>
            <person name="Sun C."/>
            <person name="Schmutz J."/>
            <person name="Leebens-Mack J.H."/>
            <person name="Li F.W."/>
            <person name="Wang L."/>
        </authorList>
    </citation>
    <scope>NUCLEOTIDE SEQUENCE [LARGE SCALE GENOMIC DNA]</scope>
    <source>
        <strain evidence="2">cv. PW_Plant_1</strain>
    </source>
</reference>
<evidence type="ECO:0000313" key="2">
    <source>
        <dbReference type="Proteomes" id="UP001162992"/>
    </source>
</evidence>
<gene>
    <name evidence="1" type="ORF">O6H91_07G128500</name>
</gene>
<comment type="caution">
    <text evidence="1">The sequence shown here is derived from an EMBL/GenBank/DDBJ whole genome shotgun (WGS) entry which is preliminary data.</text>
</comment>
<proteinExistence type="predicted"/>
<keyword evidence="2" id="KW-1185">Reference proteome</keyword>
<protein>
    <submittedName>
        <fullName evidence="1">Uncharacterized protein</fullName>
    </submittedName>
</protein>
<evidence type="ECO:0000313" key="1">
    <source>
        <dbReference type="EMBL" id="KAJ7550992.1"/>
    </source>
</evidence>
<dbReference type="Proteomes" id="UP001162992">
    <property type="component" value="Chromosome 7"/>
</dbReference>
<dbReference type="EMBL" id="CM055098">
    <property type="protein sequence ID" value="KAJ7550992.1"/>
    <property type="molecule type" value="Genomic_DNA"/>
</dbReference>